<evidence type="ECO:0000313" key="1">
    <source>
        <dbReference type="EMBL" id="MFC4729685.1"/>
    </source>
</evidence>
<dbReference type="Proteomes" id="UP001595892">
    <property type="component" value="Unassembled WGS sequence"/>
</dbReference>
<protein>
    <submittedName>
        <fullName evidence="1">Type VI secretion system accessory protein TagJ</fullName>
    </submittedName>
</protein>
<accession>A0ABV9NPF1</accession>
<dbReference type="SUPFAM" id="SSF144059">
    <property type="entry name" value="ImpE-like"/>
    <property type="match status" value="1"/>
</dbReference>
<dbReference type="Pfam" id="PF07024">
    <property type="entry name" value="ImpE"/>
    <property type="match status" value="1"/>
</dbReference>
<dbReference type="EMBL" id="JBHSGG010000048">
    <property type="protein sequence ID" value="MFC4729685.1"/>
    <property type="molecule type" value="Genomic_DNA"/>
</dbReference>
<dbReference type="RefSeq" id="WP_377005779.1">
    <property type="nucleotide sequence ID" value="NZ_JBHSGG010000048.1"/>
</dbReference>
<gene>
    <name evidence="1" type="ORF">ACFO3Q_16065</name>
</gene>
<dbReference type="Gene3D" id="1.25.40.10">
    <property type="entry name" value="Tetratricopeptide repeat domain"/>
    <property type="match status" value="1"/>
</dbReference>
<proteinExistence type="predicted"/>
<comment type="caution">
    <text evidence="1">The sequence shown here is derived from an EMBL/GenBank/DDBJ whole genome shotgun (WGS) entry which is preliminary data.</text>
</comment>
<organism evidence="1 2">
    <name type="scientific">Coralloluteibacterium thermophilum</name>
    <dbReference type="NCBI Taxonomy" id="2707049"/>
    <lineage>
        <taxon>Bacteria</taxon>
        <taxon>Pseudomonadati</taxon>
        <taxon>Pseudomonadota</taxon>
        <taxon>Gammaproteobacteria</taxon>
        <taxon>Lysobacterales</taxon>
        <taxon>Lysobacteraceae</taxon>
        <taxon>Coralloluteibacterium</taxon>
    </lineage>
</organism>
<reference evidence="2" key="1">
    <citation type="journal article" date="2019" name="Int. J. Syst. Evol. Microbiol.">
        <title>The Global Catalogue of Microorganisms (GCM) 10K type strain sequencing project: providing services to taxonomists for standard genome sequencing and annotation.</title>
        <authorList>
            <consortium name="The Broad Institute Genomics Platform"/>
            <consortium name="The Broad Institute Genome Sequencing Center for Infectious Disease"/>
            <person name="Wu L."/>
            <person name="Ma J."/>
        </authorList>
    </citation>
    <scope>NUCLEOTIDE SEQUENCE [LARGE SCALE GENOMIC DNA]</scope>
    <source>
        <strain evidence="2">CGMCC 1.13574</strain>
    </source>
</reference>
<evidence type="ECO:0000313" key="2">
    <source>
        <dbReference type="Proteomes" id="UP001595892"/>
    </source>
</evidence>
<name>A0ABV9NPF1_9GAMM</name>
<dbReference type="PIRSF" id="PIRSF029288">
    <property type="entry name" value="SciE_ImpE"/>
    <property type="match status" value="1"/>
</dbReference>
<dbReference type="Pfam" id="PF14559">
    <property type="entry name" value="TPR_19"/>
    <property type="match status" value="1"/>
</dbReference>
<sequence length="278" mass="29695">MSLQVSVEGGRAATPAETLLKAGQLGEALQALTAQVRGNPADAAARVFLFQLLAASGQWERAATQLEAGRELDAGNAVLAAVYGPLLDAERTRQKVFSGAELPTLLGEPEAWMALLLQALRLDAQGLHDQAAQLRAQAFEQAPATAGRIDDAPFAWLADADPRFGPCLEMVANGRYGWAPLAHVAALDFDPPQALCDTLWAPVRVTWRNGGQVPAFVPARYPGSENADEDALRLGRRTDWTELGAGTWAGLGQRMLATDAGDHPLLDVRRIVFDLDLG</sequence>
<dbReference type="InterPro" id="IPR009211">
    <property type="entry name" value="TagJ"/>
</dbReference>
<dbReference type="InterPro" id="IPR011990">
    <property type="entry name" value="TPR-like_helical_dom_sf"/>
</dbReference>
<keyword evidence="2" id="KW-1185">Reference proteome</keyword>